<feature type="domain" description="Anoctamin transmembrane" evidence="11">
    <location>
        <begin position="1606"/>
        <end position="2082"/>
    </location>
</feature>
<dbReference type="SUPFAM" id="SSF56322">
    <property type="entry name" value="ADC synthase"/>
    <property type="match status" value="1"/>
</dbReference>
<keyword evidence="9" id="KW-1133">Transmembrane helix</keyword>
<feature type="transmembrane region" description="Helical" evidence="9">
    <location>
        <begin position="1726"/>
        <end position="1750"/>
    </location>
</feature>
<evidence type="ECO:0000259" key="12">
    <source>
        <dbReference type="Pfam" id="PF04715"/>
    </source>
</evidence>
<dbReference type="EMBL" id="JNBS01001902">
    <property type="protein sequence ID" value="OQR97514.1"/>
    <property type="molecule type" value="Genomic_DNA"/>
</dbReference>
<keyword evidence="9" id="KW-0472">Membrane</keyword>
<accession>A0A1V9ZHQ4</accession>
<feature type="transmembrane region" description="Helical" evidence="9">
    <location>
        <begin position="1980"/>
        <end position="2007"/>
    </location>
</feature>
<evidence type="ECO:0000313" key="13">
    <source>
        <dbReference type="EMBL" id="OQR97514.1"/>
    </source>
</evidence>
<dbReference type="InterPro" id="IPR049452">
    <property type="entry name" value="Anoctamin_TM"/>
</dbReference>
<evidence type="ECO:0000256" key="3">
    <source>
        <dbReference type="ARBA" id="ARBA00012266"/>
    </source>
</evidence>
<dbReference type="Pfam" id="PF04715">
    <property type="entry name" value="Anth_synt_I_N"/>
    <property type="match status" value="1"/>
</dbReference>
<dbReference type="InterPro" id="IPR019999">
    <property type="entry name" value="Anth_synth_I-like"/>
</dbReference>
<dbReference type="Pfam" id="PF04547">
    <property type="entry name" value="Anoctamin"/>
    <property type="match status" value="1"/>
</dbReference>
<feature type="transmembrane region" description="Helical" evidence="9">
    <location>
        <begin position="1620"/>
        <end position="1641"/>
    </location>
</feature>
<dbReference type="GO" id="GO:0004049">
    <property type="term" value="F:anthranilate synthase activity"/>
    <property type="evidence" value="ECO:0007669"/>
    <property type="project" value="UniProtKB-EC"/>
</dbReference>
<evidence type="ECO:0000313" key="14">
    <source>
        <dbReference type="Proteomes" id="UP000243217"/>
    </source>
</evidence>
<evidence type="ECO:0000256" key="6">
    <source>
        <dbReference type="ARBA" id="ARBA00023141"/>
    </source>
</evidence>
<comment type="similarity">
    <text evidence="2">Belongs to the anthranilate synthase component I family.</text>
</comment>
<dbReference type="EC" id="4.1.3.27" evidence="3"/>
<keyword evidence="6" id="KW-0057">Aromatic amino acid biosynthesis</keyword>
<dbReference type="Proteomes" id="UP000243217">
    <property type="component" value="Unassembled WGS sequence"/>
</dbReference>
<evidence type="ECO:0000256" key="2">
    <source>
        <dbReference type="ARBA" id="ARBA00009562"/>
    </source>
</evidence>
<dbReference type="OrthoDB" id="1865897at2759"/>
<dbReference type="PANTHER" id="PTHR11236">
    <property type="entry name" value="AMINOBENZOATE/ANTHRANILATE SYNTHASE"/>
    <property type="match status" value="1"/>
</dbReference>
<dbReference type="InterPro" id="IPR015890">
    <property type="entry name" value="Chorismate_C"/>
</dbReference>
<feature type="domain" description="Chorismate-utilising enzyme C-terminal" evidence="10">
    <location>
        <begin position="233"/>
        <end position="489"/>
    </location>
</feature>
<dbReference type="InterPro" id="IPR006805">
    <property type="entry name" value="Anth_synth_I_N"/>
</dbReference>
<evidence type="ECO:0000256" key="9">
    <source>
        <dbReference type="SAM" id="Phobius"/>
    </source>
</evidence>
<keyword evidence="14" id="KW-1185">Reference proteome</keyword>
<keyword evidence="4" id="KW-0028">Amino-acid biosynthesis</keyword>
<dbReference type="InterPro" id="IPR005256">
    <property type="entry name" value="Anth_synth_I_PabB"/>
</dbReference>
<dbReference type="InterPro" id="IPR005801">
    <property type="entry name" value="ADC_synthase"/>
</dbReference>
<feature type="region of interest" description="Disordered" evidence="8">
    <location>
        <begin position="530"/>
        <end position="590"/>
    </location>
</feature>
<evidence type="ECO:0000256" key="4">
    <source>
        <dbReference type="ARBA" id="ARBA00022605"/>
    </source>
</evidence>
<keyword evidence="5" id="KW-0822">Tryptophan biosynthesis</keyword>
<gene>
    <name evidence="13" type="ORF">THRCLA_06923</name>
</gene>
<feature type="transmembrane region" description="Helical" evidence="9">
    <location>
        <begin position="1789"/>
        <end position="1808"/>
    </location>
</feature>
<evidence type="ECO:0000256" key="7">
    <source>
        <dbReference type="ARBA" id="ARBA00023239"/>
    </source>
</evidence>
<feature type="transmembrane region" description="Helical" evidence="9">
    <location>
        <begin position="2047"/>
        <end position="2066"/>
    </location>
</feature>
<keyword evidence="7" id="KW-0456">Lyase</keyword>
<dbReference type="UniPathway" id="UPA00035">
    <property type="reaction ID" value="UER00040"/>
</dbReference>
<comment type="caution">
    <text evidence="13">The sequence shown here is derived from an EMBL/GenBank/DDBJ whole genome shotgun (WGS) entry which is preliminary data.</text>
</comment>
<evidence type="ECO:0000259" key="11">
    <source>
        <dbReference type="Pfam" id="PF04547"/>
    </source>
</evidence>
<dbReference type="Pfam" id="PF00425">
    <property type="entry name" value="Chorismate_bind"/>
    <property type="match status" value="1"/>
</dbReference>
<dbReference type="STRING" id="74557.A0A1V9ZHQ4"/>
<dbReference type="PRINTS" id="PR00095">
    <property type="entry name" value="ANTSNTHASEI"/>
</dbReference>
<keyword evidence="9" id="KW-0812">Transmembrane</keyword>
<name>A0A1V9ZHQ4_9STRA</name>
<dbReference type="Gene3D" id="3.60.120.10">
    <property type="entry name" value="Anthranilate synthase"/>
    <property type="match status" value="1"/>
</dbReference>
<reference evidence="13 14" key="1">
    <citation type="journal article" date="2014" name="Genome Biol. Evol.">
        <title>The secreted proteins of Achlya hypogyna and Thraustotheca clavata identify the ancestral oomycete secretome and reveal gene acquisitions by horizontal gene transfer.</title>
        <authorList>
            <person name="Misner I."/>
            <person name="Blouin N."/>
            <person name="Leonard G."/>
            <person name="Richards T.A."/>
            <person name="Lane C.E."/>
        </authorList>
    </citation>
    <scope>NUCLEOTIDE SEQUENCE [LARGE SCALE GENOMIC DNA]</scope>
    <source>
        <strain evidence="13 14">ATCC 34112</strain>
    </source>
</reference>
<evidence type="ECO:0000256" key="8">
    <source>
        <dbReference type="SAM" id="MobiDB-lite"/>
    </source>
</evidence>
<dbReference type="GO" id="GO:0000162">
    <property type="term" value="P:L-tryptophan biosynthetic process"/>
    <property type="evidence" value="ECO:0007669"/>
    <property type="project" value="UniProtKB-UniPathway"/>
</dbReference>
<comment type="pathway">
    <text evidence="1">Amino-acid biosynthesis; L-tryptophan biosynthesis; L-tryptophan from chorismate: step 1/5.</text>
</comment>
<dbReference type="PANTHER" id="PTHR11236:SF9">
    <property type="entry name" value="ANTHRANILATE SYNTHASE COMPONENT 1"/>
    <property type="match status" value="1"/>
</dbReference>
<feature type="domain" description="Anthranilate synthase component I N-terminal" evidence="12">
    <location>
        <begin position="33"/>
        <end position="170"/>
    </location>
</feature>
<evidence type="ECO:0000259" key="10">
    <source>
        <dbReference type="Pfam" id="PF00425"/>
    </source>
</evidence>
<feature type="transmembrane region" description="Helical" evidence="9">
    <location>
        <begin position="1936"/>
        <end position="1959"/>
    </location>
</feature>
<proteinExistence type="inferred from homology"/>
<sequence length="2095" mass="236697">MSNFQPTYQAAVVLTQKNKDKNLLPVYLDVTADLDSPVSVYLKLVQNQGTTTQSFLLESIAPGENIARYSFIGTNPLKTITSGPKCIYKSDPLVQLEKEMKAFRLIHVPDLMLPMTGGAVGYCSFDAVRHFEPKVGEFVDKQQDVFGIPESMYMLFDTVIVFDHVFHSLKIVTHCHLDQNDLAIEYAAAKQRILAIEQLIETPLPRSCSSSHVNEKSPPIDQDYNKLSNVGEKAYMGFVDTLKQHIVDGDIFQAVPSHRLKVPLPKNVTSFDLYRQMRVINPSPYMFYLNFGDGLEVVGASPEMLVKVDQDSIVETHPIAGTRHRGKTSAEDHALAEDLLADEKERAEHIMLVDLGRNDVGRVAVPGSVYVESLMAIEKYSHVMHIVSVVKGKLRQDKTIYDAYRALFPAGTLTGAPKVKAMQLICSLEREKRGIYGGSVGYVSFSGVLDTAIAIRTIVVHNRNAYCQAGAGIVYDSDPAAEYNETIIKLGSAVRTVEKCALKKKSFVIIWQSCVGRSFPNCIAGAQMESFPPPEEAHPKVKSRRKVDEDGVPAPGRKRARKDKEVDGKYADDRSSTGGDRTENAPSIPVGVQFLTNSGREDIESGKSLLELLHKPTRMKSKRREDRSDEMTFAVHDTIMVPQGLVDKIDTKLKEDFVIGVATEHTKNWIRMSSFVNNSEFIQNLSQVVQPRYPCSYPTILDEVLISFIFKRPEYTDALILPLIQRLTYNNEHVTVEKNPLIQVMLQKIALLYHGCLYGDVMACTRHRISTLAILKTLFHGNDDDDYLGTWILECLRVCTDDILQALIAKLTNSIAFLPLVLPKPSKLRWLKLWLEDHWTLQNAERQILDLVNLELKYEPNDRRITQTIVREVLLRYANSPTNHFSFFSAAFRSYLSPSTKDTHSILEETLTIFPPKHSESDKHSIVQLLELFRDSIPLKSPCDNAWFVYHLWPLVLRSNDDSLLTYVFQSYMQYVFGGTSDGNGDSIWTGIAVMPATDVLKSIKSFLYLISTHTNKRVASIAHVFNVWRASWNEMKLPLHVVLSMSCVAQSFGEQTCHSAATQKIIQEMQELTLWLLTAKSKTLLSSEAGFLAFLQSLLLHYGGVSSKQPVRYLAAVVSHLSLKAANGATFQRAIVSALINQTDEYMPSFFDWNDHIIRPLPPSPHIEFCRQPLFTIVVLTNLILDTDSSVSSFVLAQLSTSVVFEALIKLLSDQTTVVVDVLTLLRQVLQAQLKVSSTWTQPHVIQTIARLSTSKQLVVATSARELLQITLRRATKRVIVVLLQLCVDSLTHLDMNDVYKYVQFIKTGLELDPNVWSIVLQFASQLIARNGSGIWTEKSPQHVGLLLLRMLYQLTWRQEYVKILTLALRTLESSSDTICALQLSLLYEVLTKSSADGDAINAESHVQQLLKQSQRRGPSVLALAKKTLMLLQHSISMQKVRARIGLVVNKSSQSTDAIEKALANAGLSVVKESLEGGNSMRETFLSMYRNEFLTITSSRETIEMHAQALGLFKVIKDSFCARREPFVKANGQLFDKYEDEEMPTRFFTSSEEVYLIESIIAKALIDVPKEYHLVRLHDKHEKSQLWNGLKWSLYPSNTLLVNQIEAYFGPKVALYFGWLHYLTIFLLGPGVFGGLLTLYEKMVGIEESEDAIISPFFTLGLVIWSACFLRYWQRRSNALVCGWGILESESKRQVRSDFYGVAHVNVFSGETSLTFPYYYRIYRYIGSALVTISMLTLAIAIMIVSLNFQGYIHAKSFGSQYLHFPLVQQFSLPGAVFDQQGGGPLPYLLPFIPVTLHCSFILYLNVQYRKVATKLTLWENHATHADYENAFVLKRFLFEAFDCYVPLFYLAFVERDVVLLKTELISLYTADTFRRLLIETLIPLLIKYLSTHKETAEHKKNDTETLAPVQIVKESVAFEEYEPYDDYLEKVIEFGYITLFASCFPLASLLSIFSNLVELKSDQFKLIYLHKRPAVVRATSIGIWQSILTALVWLSVVTNVFLFGFTTDQLSQFYPSWYTTVQVDDVKYGGVDHIHVALDGASMNVMSFVFGVEHFMFLLIFLVFKLIPTTPDSVVEENDRRQRALLASKLGDK</sequence>
<protein>
    <recommendedName>
        <fullName evidence="3">anthranilate synthase</fullName>
        <ecNumber evidence="3">4.1.3.27</ecNumber>
    </recommendedName>
</protein>
<evidence type="ECO:0000256" key="5">
    <source>
        <dbReference type="ARBA" id="ARBA00022822"/>
    </source>
</evidence>
<feature type="compositionally biased region" description="Basic and acidic residues" evidence="8">
    <location>
        <begin position="562"/>
        <end position="583"/>
    </location>
</feature>
<dbReference type="NCBIfam" id="TIGR00564">
    <property type="entry name" value="trpE_most"/>
    <property type="match status" value="1"/>
</dbReference>
<evidence type="ECO:0000256" key="1">
    <source>
        <dbReference type="ARBA" id="ARBA00004873"/>
    </source>
</evidence>
<organism evidence="13 14">
    <name type="scientific">Thraustotheca clavata</name>
    <dbReference type="NCBI Taxonomy" id="74557"/>
    <lineage>
        <taxon>Eukaryota</taxon>
        <taxon>Sar</taxon>
        <taxon>Stramenopiles</taxon>
        <taxon>Oomycota</taxon>
        <taxon>Saprolegniomycetes</taxon>
        <taxon>Saprolegniales</taxon>
        <taxon>Achlyaceae</taxon>
        <taxon>Thraustotheca</taxon>
    </lineage>
</organism>